<evidence type="ECO:0000313" key="3">
    <source>
        <dbReference type="Proteomes" id="UP000694251"/>
    </source>
</evidence>
<dbReference type="PANTHER" id="PTHR28580:SF1">
    <property type="entry name" value="GENERAL TRANSCRIPTION FACTOR IIH SUBUNIT 5"/>
    <property type="match status" value="1"/>
</dbReference>
<dbReference type="SMART" id="SM01395">
    <property type="entry name" value="Tbf5"/>
    <property type="match status" value="1"/>
</dbReference>
<dbReference type="Pfam" id="PF06331">
    <property type="entry name" value="Tfb5"/>
    <property type="match status" value="1"/>
</dbReference>
<sequence length="105" mass="12020">MSRVFFLIKNVMCSFGDSRFFMFLFQVSLLQDSMVNSIKGVFISCDVPMAQFIAHLNNSLPASQKFIIRVLKLDTTCIFVKPHAEEMIRSAVINFRDQNSYAKAN</sequence>
<comment type="subcellular location">
    <subcellularLocation>
        <location evidence="1">Nucleus</location>
    </subcellularLocation>
</comment>
<gene>
    <name evidence="2" type="ORF">ISN44_As07g002220</name>
</gene>
<keyword evidence="1" id="KW-0234">DNA repair</keyword>
<dbReference type="Proteomes" id="UP000694251">
    <property type="component" value="Chromosome 7"/>
</dbReference>
<organism evidence="2 3">
    <name type="scientific">Arabidopsis suecica</name>
    <name type="common">Swedish thale-cress</name>
    <name type="synonym">Cardaminopsis suecica</name>
    <dbReference type="NCBI Taxonomy" id="45249"/>
    <lineage>
        <taxon>Eukaryota</taxon>
        <taxon>Viridiplantae</taxon>
        <taxon>Streptophyta</taxon>
        <taxon>Embryophyta</taxon>
        <taxon>Tracheophyta</taxon>
        <taxon>Spermatophyta</taxon>
        <taxon>Magnoliopsida</taxon>
        <taxon>eudicotyledons</taxon>
        <taxon>Gunneridae</taxon>
        <taxon>Pentapetalae</taxon>
        <taxon>rosids</taxon>
        <taxon>malvids</taxon>
        <taxon>Brassicales</taxon>
        <taxon>Brassicaceae</taxon>
        <taxon>Camelineae</taxon>
        <taxon>Arabidopsis</taxon>
    </lineage>
</organism>
<keyword evidence="1" id="KW-0227">DNA damage</keyword>
<keyword evidence="1" id="KW-0805">Transcription regulation</keyword>
<name>A0A8T2BSA9_ARASU</name>
<comment type="subunit">
    <text evidence="1">Component of the 7-subunit TFIIH core complex.</text>
</comment>
<keyword evidence="1" id="KW-0804">Transcription</keyword>
<dbReference type="GO" id="GO:0006367">
    <property type="term" value="P:transcription initiation at RNA polymerase II promoter"/>
    <property type="evidence" value="ECO:0007669"/>
    <property type="project" value="UniProtKB-UniRule"/>
</dbReference>
<evidence type="ECO:0000313" key="2">
    <source>
        <dbReference type="EMBL" id="KAG7587854.1"/>
    </source>
</evidence>
<dbReference type="GO" id="GO:0005675">
    <property type="term" value="C:transcription factor TFIIH holo complex"/>
    <property type="evidence" value="ECO:0007669"/>
    <property type="project" value="TreeGrafter"/>
</dbReference>
<dbReference type="GO" id="GO:0006294">
    <property type="term" value="P:nucleotide-excision repair, preincision complex assembly"/>
    <property type="evidence" value="ECO:0007669"/>
    <property type="project" value="TreeGrafter"/>
</dbReference>
<accession>A0A8T2BSA9</accession>
<comment type="similarity">
    <text evidence="1">Belongs to the TFB5 family.</text>
</comment>
<proteinExistence type="inferred from homology"/>
<dbReference type="GO" id="GO:0000439">
    <property type="term" value="C:transcription factor TFIIH core complex"/>
    <property type="evidence" value="ECO:0007669"/>
    <property type="project" value="UniProtKB-UniRule"/>
</dbReference>
<dbReference type="PANTHER" id="PTHR28580">
    <property type="entry name" value="GENERAL TRANSCRIPTION FACTOR IIH SUBUNIT 5"/>
    <property type="match status" value="1"/>
</dbReference>
<protein>
    <recommendedName>
        <fullName evidence="1">General transcription and DNA repair factor IIH subunit TFB5</fullName>
    </recommendedName>
</protein>
<dbReference type="EMBL" id="JAEFBJ010000007">
    <property type="protein sequence ID" value="KAG7587854.1"/>
    <property type="molecule type" value="Genomic_DNA"/>
</dbReference>
<comment type="caution">
    <text evidence="2">The sequence shown here is derived from an EMBL/GenBank/DDBJ whole genome shotgun (WGS) entry which is preliminary data.</text>
</comment>
<keyword evidence="1" id="KW-0539">Nucleus</keyword>
<comment type="function">
    <text evidence="1">In NER, TFIIH acts by opening DNA around the lesion to allow the excision of the damaged oligonucleotide and its replacement by a new DNA fragment. In transcription, TFIIH has an essential role in transcription initiation. When the pre-initiation complex (PIC) has been established, TFIIH is required for promoter opening and promoter escape.</text>
</comment>
<dbReference type="FunFam" id="3.30.70.1220:FF:000003">
    <property type="entry name" value="General transcription and DNA repair factor IIH subunit TFB5"/>
    <property type="match status" value="1"/>
</dbReference>
<dbReference type="AlphaFoldDB" id="A0A8T2BSA9"/>
<dbReference type="OrthoDB" id="354at2759"/>
<reference evidence="2 3" key="1">
    <citation type="submission" date="2020-12" db="EMBL/GenBank/DDBJ databases">
        <title>Concerted genomic and epigenomic changes stabilize Arabidopsis allopolyploids.</title>
        <authorList>
            <person name="Chen Z."/>
        </authorList>
    </citation>
    <scope>NUCLEOTIDE SEQUENCE [LARGE SCALE GENOMIC DNA]</scope>
    <source>
        <strain evidence="2">As9502</strain>
        <tissue evidence="2">Leaf</tissue>
    </source>
</reference>
<dbReference type="InterPro" id="IPR009400">
    <property type="entry name" value="TFIIH_TTDA/Tfb5"/>
</dbReference>
<evidence type="ECO:0000256" key="1">
    <source>
        <dbReference type="RuleBase" id="RU368032"/>
    </source>
</evidence>
<keyword evidence="3" id="KW-1185">Reference proteome</keyword>